<dbReference type="RefSeq" id="YP_009308420.1">
    <property type="nucleotide sequence ID" value="NC_031417.1"/>
</dbReference>
<geneLocation type="mitochondrion" evidence="1"/>
<dbReference type="AlphaFoldDB" id="A0A1D8D5I7"/>
<reference evidence="1" key="1">
    <citation type="submission" date="2016-07" db="EMBL/GenBank/DDBJ databases">
        <title>Evolution of an obligate endosymbiont from a free-living kinetoplastid protist.</title>
        <authorList>
            <person name="Tanifuji G."/>
            <person name="Curtis B.A."/>
            <person name="Cenci U."/>
            <person name="David V."/>
            <person name="Dean S."/>
            <person name="Fiala I."/>
            <person name="Flegontov P."/>
            <person name="Kelly S."/>
            <person name="Johnson-MacKinnon J."/>
            <person name="Moog D."/>
            <person name="Nakayama T."/>
            <person name="Onodera N.T."/>
            <person name="Inagaki Y."/>
            <person name="Hashimoto T."/>
            <person name="Gull K."/>
            <person name="Lukes J."/>
            <person name="Archibald J.M."/>
        </authorList>
    </citation>
    <scope>NUCLEOTIDE SEQUENCE</scope>
</reference>
<keyword evidence="1" id="KW-0496">Mitochondrion</keyword>
<organism evidence="1">
    <name type="scientific">Paramoeba pemaquidensis</name>
    <dbReference type="NCBI Taxonomy" id="180228"/>
    <lineage>
        <taxon>Eukaryota</taxon>
        <taxon>Amoebozoa</taxon>
        <taxon>Discosea</taxon>
        <taxon>Flabellinia</taxon>
        <taxon>Dactylopodida</taxon>
        <taxon>Paramoebidae</taxon>
        <taxon>Paramoeba</taxon>
    </lineage>
</organism>
<accession>A0A1D8D5I7</accession>
<proteinExistence type="predicted"/>
<sequence length="110" mass="13527">MVNVKKIEIYLNRTLLGKIIKLNKNLIKNTDTLSVYYFYWWYKEMYNFKTIGICVRKKQKYNFNSLSFTLFFIIKNIRVNQVYLNTSPFITFMKKRNKMKKKLIKLLYIL</sequence>
<dbReference type="EMBL" id="KX611830">
    <property type="protein sequence ID" value="AOS85558.1"/>
    <property type="molecule type" value="Genomic_DNA"/>
</dbReference>
<protein>
    <submittedName>
        <fullName evidence="1">Uncharacterized protein</fullName>
    </submittedName>
</protein>
<name>A0A1D8D5I7_9EUKA</name>
<dbReference type="GeneID" id="29292420"/>
<gene>
    <name evidence="1" type="primary">orf110</name>
</gene>
<evidence type="ECO:0000313" key="1">
    <source>
        <dbReference type="EMBL" id="AOS85558.1"/>
    </source>
</evidence>